<feature type="region of interest" description="Disordered" evidence="1">
    <location>
        <begin position="1"/>
        <end position="20"/>
    </location>
</feature>
<name>A0A5A9PFP9_9TELE</name>
<gene>
    <name evidence="2" type="ORF">E1301_Tti021589</name>
</gene>
<organism evidence="2 3">
    <name type="scientific">Triplophysa tibetana</name>
    <dbReference type="NCBI Taxonomy" id="1572043"/>
    <lineage>
        <taxon>Eukaryota</taxon>
        <taxon>Metazoa</taxon>
        <taxon>Chordata</taxon>
        <taxon>Craniata</taxon>
        <taxon>Vertebrata</taxon>
        <taxon>Euteleostomi</taxon>
        <taxon>Actinopterygii</taxon>
        <taxon>Neopterygii</taxon>
        <taxon>Teleostei</taxon>
        <taxon>Ostariophysi</taxon>
        <taxon>Cypriniformes</taxon>
        <taxon>Nemacheilidae</taxon>
        <taxon>Triplophysa</taxon>
    </lineage>
</organism>
<dbReference type="AlphaFoldDB" id="A0A5A9PFP9"/>
<comment type="caution">
    <text evidence="2">The sequence shown here is derived from an EMBL/GenBank/DDBJ whole genome shotgun (WGS) entry which is preliminary data.</text>
</comment>
<protein>
    <submittedName>
        <fullName evidence="2">Uncharacterized protein</fullName>
    </submittedName>
</protein>
<evidence type="ECO:0000256" key="1">
    <source>
        <dbReference type="SAM" id="MobiDB-lite"/>
    </source>
</evidence>
<sequence>MKRREPTLTSSGVRRRARNALEKRMHDIAEDCLIEPAQAHNAETNSNLNDSRLPQIDDHLDSIADDDNGEVTEGQYVSEPDSESESEFVKDPVSLAESLANWAVQFGVSLVALSALLTLLRLYHPELPKDARTILKTKTEYKILQKCGGLYYYRATAQYRQLQTDQWSMKVSTGDNVFAIYKDICVIHNIVQSVEGIYVVFKVFTQLEHFYNYPMSSDFLRVFIVSEPTAPFRMFLLVEFMETKTVNIISESRFEDGVTWCPHYKSDERVNKAVQKCEEPGAGWKKYDVRVLTRTADAPEPFNIFGMPSSPLRHFSVGDVPDLTHSDSAAQQHILTLLEHLKELQMQLAVSVNNLAARLWKGTPVAEMPHDVNVPLATMPEVVEFEEWLQDSRNAPAKQNMVFSKATS</sequence>
<accession>A0A5A9PFP9</accession>
<reference evidence="2 3" key="1">
    <citation type="journal article" date="2019" name="Mol. Ecol. Resour.">
        <title>Chromosome-level genome assembly of Triplophysa tibetana, a fish adapted to the harsh high-altitude environment of the Tibetan Plateau.</title>
        <authorList>
            <person name="Yang X."/>
            <person name="Liu H."/>
            <person name="Ma Z."/>
            <person name="Zou Y."/>
            <person name="Zou M."/>
            <person name="Mao Y."/>
            <person name="Li X."/>
            <person name="Wang H."/>
            <person name="Chen T."/>
            <person name="Wang W."/>
            <person name="Yang R."/>
        </authorList>
    </citation>
    <scope>NUCLEOTIDE SEQUENCE [LARGE SCALE GENOMIC DNA]</scope>
    <source>
        <strain evidence="2">TTIB1903HZAU</strain>
        <tissue evidence="2">Muscle</tissue>
    </source>
</reference>
<evidence type="ECO:0000313" key="2">
    <source>
        <dbReference type="EMBL" id="KAA0721204.1"/>
    </source>
</evidence>
<proteinExistence type="predicted"/>
<feature type="compositionally biased region" description="Polar residues" evidence="1">
    <location>
        <begin position="41"/>
        <end position="52"/>
    </location>
</feature>
<dbReference type="Proteomes" id="UP000324632">
    <property type="component" value="Chromosome 5"/>
</dbReference>
<keyword evidence="3" id="KW-1185">Reference proteome</keyword>
<evidence type="ECO:0000313" key="3">
    <source>
        <dbReference type="Proteomes" id="UP000324632"/>
    </source>
</evidence>
<dbReference type="EMBL" id="SOYY01000005">
    <property type="protein sequence ID" value="KAA0721204.1"/>
    <property type="molecule type" value="Genomic_DNA"/>
</dbReference>
<feature type="region of interest" description="Disordered" evidence="1">
    <location>
        <begin position="35"/>
        <end position="86"/>
    </location>
</feature>